<dbReference type="InterPro" id="IPR011701">
    <property type="entry name" value="MFS"/>
</dbReference>
<sequence>MSKLEDDAKLGHVEHREVVNDQLGTLQEPVSDITGTVKLAEESDTYLIPAPSADPRDPLNMSPWRKLMFVALVSIFSSLGLSLVSGLGGLLTFYIPAYTAEGATYADITALMTYPSMFMGIGNIISMPLALAIGRRPVFLASTLLLVVSAILCGFADTYKWHYGARLVLGLAAGQSEALVPLMVQEIHFLHERSLMLMVQSASQTILSAVLILCASPIAGAITPRYWYILGAGIAALQGILSIFFVPESRYSRPLSAYQGESSGVQYGSGNREEADKAAWTPVTKATRPELDFVNFEPRTVYSDMRLFVGKADWMEAWYTLKSMVQCLCFPNVMWAFCLNGLTIGVNVAIGTTYGAVIEASPYNWSSDSASYVNAGQIVTALVALPLLGTGSDKIIKWRARKNDGIHEPENRLLPLVLPILVGVLSAVIYGEACQHPEKYHWFALVFANAGYYFCFVGGNIAAITYLLDSYPARGGPMLVIICALRGFVSFGVSFGVADFIESSGYDGSFGTYGGLTGLFGLLGIVVFFTGKRIRAFTGRWTRSHDPTKPTMTH</sequence>
<dbReference type="PANTHER" id="PTHR23502">
    <property type="entry name" value="MAJOR FACILITATOR SUPERFAMILY"/>
    <property type="match status" value="1"/>
</dbReference>
<dbReference type="SUPFAM" id="SSF103473">
    <property type="entry name" value="MFS general substrate transporter"/>
    <property type="match status" value="1"/>
</dbReference>
<evidence type="ECO:0000256" key="3">
    <source>
        <dbReference type="ARBA" id="ARBA00022989"/>
    </source>
</evidence>
<keyword evidence="3 5" id="KW-1133">Transmembrane helix</keyword>
<keyword evidence="4 5" id="KW-0472">Membrane</keyword>
<dbReference type="Gene3D" id="1.20.1250.20">
    <property type="entry name" value="MFS general substrate transporter like domains"/>
    <property type="match status" value="1"/>
</dbReference>
<keyword evidence="7" id="KW-1185">Reference proteome</keyword>
<comment type="caution">
    <text evidence="6">The sequence shown here is derived from an EMBL/GenBank/DDBJ whole genome shotgun (WGS) entry which is preliminary data.</text>
</comment>
<dbReference type="InterPro" id="IPR036259">
    <property type="entry name" value="MFS_trans_sf"/>
</dbReference>
<feature type="transmembrane region" description="Helical" evidence="5">
    <location>
        <begin position="370"/>
        <end position="392"/>
    </location>
</feature>
<proteinExistence type="predicted"/>
<comment type="subcellular location">
    <subcellularLocation>
        <location evidence="1">Membrane</location>
        <topology evidence="1">Multi-pass membrane protein</topology>
    </subcellularLocation>
</comment>
<feature type="transmembrane region" description="Helical" evidence="5">
    <location>
        <begin position="69"/>
        <end position="96"/>
    </location>
</feature>
<dbReference type="Proteomes" id="UP001492380">
    <property type="component" value="Unassembled WGS sequence"/>
</dbReference>
<dbReference type="PANTHER" id="PTHR23502:SF164">
    <property type="entry name" value="MAJOR FACILITATOR SUPERFAMILY (MFS) PROFILE DOMAIN-CONTAINING PROTEIN"/>
    <property type="match status" value="1"/>
</dbReference>
<feature type="transmembrane region" description="Helical" evidence="5">
    <location>
        <begin position="479"/>
        <end position="498"/>
    </location>
</feature>
<organism evidence="6 7">
    <name type="scientific">Phyllosticta capitalensis</name>
    <dbReference type="NCBI Taxonomy" id="121624"/>
    <lineage>
        <taxon>Eukaryota</taxon>
        <taxon>Fungi</taxon>
        <taxon>Dikarya</taxon>
        <taxon>Ascomycota</taxon>
        <taxon>Pezizomycotina</taxon>
        <taxon>Dothideomycetes</taxon>
        <taxon>Dothideomycetes incertae sedis</taxon>
        <taxon>Botryosphaeriales</taxon>
        <taxon>Phyllostictaceae</taxon>
        <taxon>Phyllosticta</taxon>
    </lineage>
</organism>
<evidence type="ECO:0000313" key="6">
    <source>
        <dbReference type="EMBL" id="KAK8223778.1"/>
    </source>
</evidence>
<feature type="transmembrane region" description="Helical" evidence="5">
    <location>
        <begin position="333"/>
        <end position="358"/>
    </location>
</feature>
<evidence type="ECO:0000256" key="2">
    <source>
        <dbReference type="ARBA" id="ARBA00022692"/>
    </source>
</evidence>
<feature type="transmembrane region" description="Helical" evidence="5">
    <location>
        <begin position="138"/>
        <end position="157"/>
    </location>
</feature>
<reference evidence="6 7" key="1">
    <citation type="submission" date="2024-04" db="EMBL/GenBank/DDBJ databases">
        <title>Phyllosticta paracitricarpa is synonymous to the EU quarantine fungus P. citricarpa based on phylogenomic analyses.</title>
        <authorList>
            <consortium name="Lawrence Berkeley National Laboratory"/>
            <person name="Van Ingen-Buijs V.A."/>
            <person name="Van Westerhoven A.C."/>
            <person name="Haridas S."/>
            <person name="Skiadas P."/>
            <person name="Martin F."/>
            <person name="Groenewald J.Z."/>
            <person name="Crous P.W."/>
            <person name="Seidl M.F."/>
        </authorList>
    </citation>
    <scope>NUCLEOTIDE SEQUENCE [LARGE SCALE GENOMIC DNA]</scope>
    <source>
        <strain evidence="6 7">CBS 123374</strain>
    </source>
</reference>
<evidence type="ECO:0000256" key="5">
    <source>
        <dbReference type="SAM" id="Phobius"/>
    </source>
</evidence>
<evidence type="ECO:0000313" key="7">
    <source>
        <dbReference type="Proteomes" id="UP001492380"/>
    </source>
</evidence>
<evidence type="ECO:0000256" key="4">
    <source>
        <dbReference type="ARBA" id="ARBA00023136"/>
    </source>
</evidence>
<dbReference type="Pfam" id="PF07690">
    <property type="entry name" value="MFS_1"/>
    <property type="match status" value="1"/>
</dbReference>
<feature type="transmembrane region" description="Helical" evidence="5">
    <location>
        <begin position="226"/>
        <end position="246"/>
    </location>
</feature>
<feature type="transmembrane region" description="Helical" evidence="5">
    <location>
        <begin position="196"/>
        <end position="220"/>
    </location>
</feature>
<protein>
    <submittedName>
        <fullName evidence="6">Major facilitator superfamily domain-containing protein</fullName>
    </submittedName>
</protein>
<accession>A0ABR1YAZ4</accession>
<evidence type="ECO:0000256" key="1">
    <source>
        <dbReference type="ARBA" id="ARBA00004141"/>
    </source>
</evidence>
<dbReference type="EMBL" id="JBBWRZ010000013">
    <property type="protein sequence ID" value="KAK8223778.1"/>
    <property type="molecule type" value="Genomic_DNA"/>
</dbReference>
<feature type="transmembrane region" description="Helical" evidence="5">
    <location>
        <begin position="108"/>
        <end position="131"/>
    </location>
</feature>
<keyword evidence="2 5" id="KW-0812">Transmembrane</keyword>
<feature type="transmembrane region" description="Helical" evidence="5">
    <location>
        <begin position="510"/>
        <end position="530"/>
    </location>
</feature>
<feature type="transmembrane region" description="Helical" evidence="5">
    <location>
        <begin position="413"/>
        <end position="430"/>
    </location>
</feature>
<gene>
    <name evidence="6" type="ORF">HDK90DRAFT_460179</name>
</gene>
<feature type="transmembrane region" description="Helical" evidence="5">
    <location>
        <begin position="442"/>
        <end position="467"/>
    </location>
</feature>
<name>A0ABR1YAZ4_9PEZI</name>